<keyword evidence="1" id="KW-0472">Membrane</keyword>
<comment type="caution">
    <text evidence="2">The sequence shown here is derived from an EMBL/GenBank/DDBJ whole genome shotgun (WGS) entry which is preliminary data.</text>
</comment>
<organism evidence="2 3">
    <name type="scientific">[Clostridium] symbiosum ATCC 14940</name>
    <dbReference type="NCBI Taxonomy" id="411472"/>
    <lineage>
        <taxon>Bacteria</taxon>
        <taxon>Bacillati</taxon>
        <taxon>Bacillota</taxon>
        <taxon>Clostridia</taxon>
        <taxon>Lachnospirales</taxon>
        <taxon>Lachnospiraceae</taxon>
        <taxon>Otoolea</taxon>
    </lineage>
</organism>
<proteinExistence type="predicted"/>
<evidence type="ECO:0000313" key="2">
    <source>
        <dbReference type="EMBL" id="ERI78919.1"/>
    </source>
</evidence>
<dbReference type="RefSeq" id="WP_021642079.1">
    <property type="nucleotide sequence ID" value="NZ_KE992904.1"/>
</dbReference>
<sequence>MKIDLSSVVLGYILGPIAERGMVRTIIMEGSLGAAVMSIVTRPICIALIVISIVSLAVPIYNNWKGAKQTDSEYLLSK</sequence>
<dbReference type="AlphaFoldDB" id="A0ABC9U0W6"/>
<evidence type="ECO:0000256" key="1">
    <source>
        <dbReference type="SAM" id="Phobius"/>
    </source>
</evidence>
<evidence type="ECO:0000313" key="3">
    <source>
        <dbReference type="Proteomes" id="UP000016491"/>
    </source>
</evidence>
<protein>
    <submittedName>
        <fullName evidence="2">Uncharacterized protein</fullName>
    </submittedName>
</protein>
<keyword evidence="1" id="KW-1133">Transmembrane helix</keyword>
<accession>A0ABC9U0W6</accession>
<feature type="transmembrane region" description="Helical" evidence="1">
    <location>
        <begin position="32"/>
        <end position="58"/>
    </location>
</feature>
<name>A0ABC9U0W6_CLOSY</name>
<gene>
    <name evidence="2" type="ORF">CLOSYM_01221</name>
</gene>
<dbReference type="EMBL" id="AWSU01000103">
    <property type="protein sequence ID" value="ERI78919.1"/>
    <property type="molecule type" value="Genomic_DNA"/>
</dbReference>
<reference evidence="2 3" key="1">
    <citation type="submission" date="2013-07" db="EMBL/GenBank/DDBJ databases">
        <authorList>
            <person name="Weinstock G."/>
            <person name="Sodergren E."/>
            <person name="Wylie T."/>
            <person name="Fulton L."/>
            <person name="Fulton R."/>
            <person name="Fronick C."/>
            <person name="O'Laughlin M."/>
            <person name="Godfrey J."/>
            <person name="Miner T."/>
            <person name="Herter B."/>
            <person name="Appelbaum E."/>
            <person name="Cordes M."/>
            <person name="Lek S."/>
            <person name="Wollam A."/>
            <person name="Pepin K.H."/>
            <person name="Palsikar V.B."/>
            <person name="Mitreva M."/>
            <person name="Wilson R.K."/>
        </authorList>
    </citation>
    <scope>NUCLEOTIDE SEQUENCE [LARGE SCALE GENOMIC DNA]</scope>
    <source>
        <strain evidence="2 3">ATCC 14940</strain>
    </source>
</reference>
<keyword evidence="1" id="KW-0812">Transmembrane</keyword>
<dbReference type="Proteomes" id="UP000016491">
    <property type="component" value="Unassembled WGS sequence"/>
</dbReference>